<feature type="transmembrane region" description="Helical" evidence="1">
    <location>
        <begin position="314"/>
        <end position="335"/>
    </location>
</feature>
<dbReference type="InterPro" id="IPR025105">
    <property type="entry name" value="DUF4010"/>
</dbReference>
<feature type="transmembrane region" description="Helical" evidence="1">
    <location>
        <begin position="121"/>
        <end position="138"/>
    </location>
</feature>
<dbReference type="Proteomes" id="UP000255423">
    <property type="component" value="Unassembled WGS sequence"/>
</dbReference>
<keyword evidence="1" id="KW-0812">Transmembrane</keyword>
<keyword evidence="1" id="KW-1133">Transmembrane helix</keyword>
<dbReference type="PANTHER" id="PTHR39084:SF1">
    <property type="entry name" value="DUF4010 DOMAIN-CONTAINING PROTEIN"/>
    <property type="match status" value="1"/>
</dbReference>
<feature type="domain" description="MgtC/SapB/SrpB/YhiD N-terminal" evidence="2">
    <location>
        <begin position="11"/>
        <end position="140"/>
    </location>
</feature>
<proteinExistence type="predicted"/>
<gene>
    <name evidence="4" type="ORF">SAMN05661053_0792</name>
</gene>
<feature type="transmembrane region" description="Helical" evidence="1">
    <location>
        <begin position="7"/>
        <end position="24"/>
    </location>
</feature>
<feature type="transmembrane region" description="Helical" evidence="1">
    <location>
        <begin position="179"/>
        <end position="200"/>
    </location>
</feature>
<sequence length="428" mass="46220">MMIEFNIFYKLAAALGIGFIIGMQRENSYSRNNSRHPAGLCSFSIVSLCGALSCYLGDLMESIVPFVVGLVIVGLLLVASHIAYGLSNQNNGGPAGVTTSAALIMIYFLGALCWYNRLLEACILMIVLLWLLAVKRQLHDFAKKISTEDIIATVKFAVISLMILPFLPNRSFGPAGLEVLNPHTIWLFVVFICGIGFVGYVLIKLVGPGKGIWLIGLLGGLASSTALTLNLAGRSVDNEQYAADFTLGIVLSWSVMYARLYLICIFLMPSLALPLLAPLLVPVVPGLGYAGYLKLRESKDHRQKTTDFNNPFKLLPAIKFGLVFTVVMFIANAAHAYFGSGALMICSFLGGAAEMDAVAFSLIDMCRKATLEHHNLILALLFASLANTLTKGCMVYFLGAKSMRRPILPAVGLICGVSVVMIGIYSVV</sequence>
<feature type="transmembrane region" description="Helical" evidence="1">
    <location>
        <begin position="275"/>
        <end position="293"/>
    </location>
</feature>
<dbReference type="InterPro" id="IPR049177">
    <property type="entry name" value="MgtC_SapB_SrpB_YhiD_N"/>
</dbReference>
<feature type="transmembrane region" description="Helical" evidence="1">
    <location>
        <begin position="95"/>
        <end position="114"/>
    </location>
</feature>
<feature type="domain" description="DUF4010" evidence="3">
    <location>
        <begin position="190"/>
        <end position="399"/>
    </location>
</feature>
<feature type="transmembrane region" description="Helical" evidence="1">
    <location>
        <begin position="341"/>
        <end position="363"/>
    </location>
</feature>
<protein>
    <submittedName>
        <fullName evidence="4">Uncharacterized membrane protein, DUF4010 family</fullName>
    </submittedName>
</protein>
<feature type="transmembrane region" description="Helical" evidence="1">
    <location>
        <begin position="150"/>
        <end position="167"/>
    </location>
</feature>
<reference evidence="4 5" key="1">
    <citation type="submission" date="2017-08" db="EMBL/GenBank/DDBJ databases">
        <authorList>
            <person name="de Groot N.N."/>
        </authorList>
    </citation>
    <scope>NUCLEOTIDE SEQUENCE [LARGE SCALE GENOMIC DNA]</scope>
    <source>
        <strain evidence="4 5">HM2</strain>
    </source>
</reference>
<dbReference type="Pfam" id="PF13194">
    <property type="entry name" value="DUF4010"/>
    <property type="match status" value="1"/>
</dbReference>
<feature type="transmembrane region" description="Helical" evidence="1">
    <location>
        <begin position="245"/>
        <end position="269"/>
    </location>
</feature>
<accession>A0A380RVF5</accession>
<dbReference type="AlphaFoldDB" id="A0A380RVF5"/>
<feature type="transmembrane region" description="Helical" evidence="1">
    <location>
        <begin position="212"/>
        <end position="233"/>
    </location>
</feature>
<keyword evidence="1" id="KW-0472">Membrane</keyword>
<evidence type="ECO:0000259" key="3">
    <source>
        <dbReference type="Pfam" id="PF13194"/>
    </source>
</evidence>
<evidence type="ECO:0000313" key="5">
    <source>
        <dbReference type="Proteomes" id="UP000255423"/>
    </source>
</evidence>
<dbReference type="PANTHER" id="PTHR39084">
    <property type="entry name" value="MEMBRANE PROTEIN-RELATED"/>
    <property type="match status" value="1"/>
</dbReference>
<name>A0A380RVF5_FIBSU</name>
<feature type="transmembrane region" description="Helical" evidence="1">
    <location>
        <begin position="406"/>
        <end position="427"/>
    </location>
</feature>
<dbReference type="Pfam" id="PF02308">
    <property type="entry name" value="MgtC"/>
    <property type="match status" value="1"/>
</dbReference>
<evidence type="ECO:0000256" key="1">
    <source>
        <dbReference type="SAM" id="Phobius"/>
    </source>
</evidence>
<organism evidence="4 5">
    <name type="scientific">Fibrobacter succinogenes</name>
    <name type="common">Bacteroides succinogenes</name>
    <dbReference type="NCBI Taxonomy" id="833"/>
    <lineage>
        <taxon>Bacteria</taxon>
        <taxon>Pseudomonadati</taxon>
        <taxon>Fibrobacterota</taxon>
        <taxon>Fibrobacteria</taxon>
        <taxon>Fibrobacterales</taxon>
        <taxon>Fibrobacteraceae</taxon>
        <taxon>Fibrobacter</taxon>
    </lineage>
</organism>
<feature type="transmembrane region" description="Helical" evidence="1">
    <location>
        <begin position="36"/>
        <end position="56"/>
    </location>
</feature>
<dbReference type="EMBL" id="UHJL01000001">
    <property type="protein sequence ID" value="SUQ19553.1"/>
    <property type="molecule type" value="Genomic_DNA"/>
</dbReference>
<feature type="transmembrane region" description="Helical" evidence="1">
    <location>
        <begin position="375"/>
        <end position="400"/>
    </location>
</feature>
<feature type="transmembrane region" description="Helical" evidence="1">
    <location>
        <begin position="63"/>
        <end position="83"/>
    </location>
</feature>
<evidence type="ECO:0000259" key="2">
    <source>
        <dbReference type="Pfam" id="PF02308"/>
    </source>
</evidence>
<evidence type="ECO:0000313" key="4">
    <source>
        <dbReference type="EMBL" id="SUQ19553.1"/>
    </source>
</evidence>